<evidence type="ECO:0000313" key="3">
    <source>
        <dbReference type="Proteomes" id="UP000236333"/>
    </source>
</evidence>
<dbReference type="EMBL" id="PGGS01000005">
    <property type="protein sequence ID" value="PNH12662.1"/>
    <property type="molecule type" value="Genomic_DNA"/>
</dbReference>
<sequence>MRVLPTDPLPKTVKQGDITYVLQARVNGPVQAASNLLLKWSNETIVSALVAAAALSTTPPAYSDDGSFSPLRRCRLYVCAFSVITALSCIIVTIIMSDVLKGWMVTPEDYLWYLETFLGPTYLPPFLNPDILVPVAVVLLAFSWVLKMFDEYAREDAIAISVVFGILIAGIVWLWVRGQASGRARNVRLVKQMQAQGSKGGFINGREEAYGVN</sequence>
<organism evidence="2 3">
    <name type="scientific">Tetrabaena socialis</name>
    <dbReference type="NCBI Taxonomy" id="47790"/>
    <lineage>
        <taxon>Eukaryota</taxon>
        <taxon>Viridiplantae</taxon>
        <taxon>Chlorophyta</taxon>
        <taxon>core chlorophytes</taxon>
        <taxon>Chlorophyceae</taxon>
        <taxon>CS clade</taxon>
        <taxon>Chlamydomonadales</taxon>
        <taxon>Tetrabaenaceae</taxon>
        <taxon>Tetrabaena</taxon>
    </lineage>
</organism>
<comment type="caution">
    <text evidence="2">The sequence shown here is derived from an EMBL/GenBank/DDBJ whole genome shotgun (WGS) entry which is preliminary data.</text>
</comment>
<keyword evidence="1" id="KW-0472">Membrane</keyword>
<feature type="transmembrane region" description="Helical" evidence="1">
    <location>
        <begin position="74"/>
        <end position="96"/>
    </location>
</feature>
<protein>
    <submittedName>
        <fullName evidence="2">Uncharacterized protein</fullName>
    </submittedName>
</protein>
<evidence type="ECO:0000256" key="1">
    <source>
        <dbReference type="SAM" id="Phobius"/>
    </source>
</evidence>
<dbReference type="AlphaFoldDB" id="A0A2J8AJG3"/>
<dbReference type="Proteomes" id="UP000236333">
    <property type="component" value="Unassembled WGS sequence"/>
</dbReference>
<keyword evidence="1" id="KW-1133">Transmembrane helix</keyword>
<evidence type="ECO:0000313" key="2">
    <source>
        <dbReference type="EMBL" id="PNH12662.1"/>
    </source>
</evidence>
<keyword evidence="1" id="KW-0812">Transmembrane</keyword>
<keyword evidence="3" id="KW-1185">Reference proteome</keyword>
<name>A0A2J8AJG3_9CHLO</name>
<accession>A0A2J8AJG3</accession>
<reference evidence="2 3" key="1">
    <citation type="journal article" date="2017" name="Mol. Biol. Evol.">
        <title>The 4-celled Tetrabaena socialis nuclear genome reveals the essential components for genetic control of cell number at the origin of multicellularity in the volvocine lineage.</title>
        <authorList>
            <person name="Featherston J."/>
            <person name="Arakaki Y."/>
            <person name="Hanschen E.R."/>
            <person name="Ferris P.J."/>
            <person name="Michod R.E."/>
            <person name="Olson B.J.S.C."/>
            <person name="Nozaki H."/>
            <person name="Durand P.M."/>
        </authorList>
    </citation>
    <scope>NUCLEOTIDE SEQUENCE [LARGE SCALE GENOMIC DNA]</scope>
    <source>
        <strain evidence="2 3">NIES-571</strain>
    </source>
</reference>
<feature type="transmembrane region" description="Helical" evidence="1">
    <location>
        <begin position="126"/>
        <end position="146"/>
    </location>
</feature>
<feature type="transmembrane region" description="Helical" evidence="1">
    <location>
        <begin position="158"/>
        <end position="176"/>
    </location>
</feature>
<proteinExistence type="predicted"/>
<gene>
    <name evidence="2" type="ORF">TSOC_000338</name>
</gene>